<keyword evidence="5" id="KW-1185">Reference proteome</keyword>
<keyword evidence="3" id="KW-0393">Immunoglobulin domain</keyword>
<evidence type="ECO:0000256" key="3">
    <source>
        <dbReference type="ARBA" id="ARBA00023319"/>
    </source>
</evidence>
<keyword evidence="4" id="KW-0732">Signal</keyword>
<comment type="subcellular location">
    <subcellularLocation>
        <location evidence="1">Membrane</location>
    </subcellularLocation>
</comment>
<evidence type="ECO:0000256" key="4">
    <source>
        <dbReference type="SAM" id="SignalP"/>
    </source>
</evidence>
<dbReference type="RefSeq" id="XP_041424160.1">
    <property type="nucleotide sequence ID" value="XM_041568226.1"/>
</dbReference>
<evidence type="ECO:0000313" key="5">
    <source>
        <dbReference type="Proteomes" id="UP000186698"/>
    </source>
</evidence>
<dbReference type="PANTHER" id="PTHR24100">
    <property type="entry name" value="BUTYROPHILIN"/>
    <property type="match status" value="1"/>
</dbReference>
<dbReference type="InterPro" id="IPR050504">
    <property type="entry name" value="IgSF_BTN/MOG"/>
</dbReference>
<proteinExistence type="predicted"/>
<feature type="signal peptide" evidence="4">
    <location>
        <begin position="1"/>
        <end position="22"/>
    </location>
</feature>
<dbReference type="Proteomes" id="UP000186698">
    <property type="component" value="Chromosome 6S"/>
</dbReference>
<dbReference type="InterPro" id="IPR036179">
    <property type="entry name" value="Ig-like_dom_sf"/>
</dbReference>
<reference evidence="6 7" key="1">
    <citation type="submission" date="2025-04" db="UniProtKB">
        <authorList>
            <consortium name="RefSeq"/>
        </authorList>
    </citation>
    <scope>IDENTIFICATION</scope>
    <source>
        <strain evidence="6 7">J_2021</strain>
        <tissue evidence="6 7">Erythrocytes</tissue>
    </source>
</reference>
<dbReference type="Gene3D" id="2.60.40.10">
    <property type="entry name" value="Immunoglobulins"/>
    <property type="match status" value="1"/>
</dbReference>
<sequence length="98" mass="11443">MWPLRVALLFHLSLSFLHFSLSDSVSSAVLGSSAKLICQFTPVVDAKNVEIRWFTRSFRPYVHQYKNGEDNYREQMEEFRGRTELIKQDPGGRNLNHQ</sequence>
<dbReference type="SUPFAM" id="SSF48726">
    <property type="entry name" value="Immunoglobulin"/>
    <property type="match status" value="1"/>
</dbReference>
<evidence type="ECO:0000256" key="1">
    <source>
        <dbReference type="ARBA" id="ARBA00004370"/>
    </source>
</evidence>
<evidence type="ECO:0000313" key="7">
    <source>
        <dbReference type="RefSeq" id="XP_041424160.1"/>
    </source>
</evidence>
<dbReference type="GO" id="GO:0005102">
    <property type="term" value="F:signaling receptor binding"/>
    <property type="evidence" value="ECO:0007669"/>
    <property type="project" value="TreeGrafter"/>
</dbReference>
<accession>A0A8J1L5C5</accession>
<evidence type="ECO:0000256" key="2">
    <source>
        <dbReference type="ARBA" id="ARBA00023136"/>
    </source>
</evidence>
<dbReference type="GeneID" id="121395204"/>
<name>A0A8J1L5C5_XENLA</name>
<dbReference type="PANTHER" id="PTHR24100:SF140">
    <property type="entry name" value="BUTYROPHILIN SUBFAMILY 3 MEMBER A2"/>
    <property type="match status" value="1"/>
</dbReference>
<keyword evidence="2" id="KW-0472">Membrane</keyword>
<dbReference type="AlphaFoldDB" id="A0A8J1L5C5"/>
<organism evidence="5 6">
    <name type="scientific">Xenopus laevis</name>
    <name type="common">African clawed frog</name>
    <dbReference type="NCBI Taxonomy" id="8355"/>
    <lineage>
        <taxon>Eukaryota</taxon>
        <taxon>Metazoa</taxon>
        <taxon>Chordata</taxon>
        <taxon>Craniata</taxon>
        <taxon>Vertebrata</taxon>
        <taxon>Euteleostomi</taxon>
        <taxon>Amphibia</taxon>
        <taxon>Batrachia</taxon>
        <taxon>Anura</taxon>
        <taxon>Pipoidea</taxon>
        <taxon>Pipidae</taxon>
        <taxon>Xenopodinae</taxon>
        <taxon>Xenopus</taxon>
        <taxon>Xenopus</taxon>
    </lineage>
</organism>
<dbReference type="KEGG" id="xla:121395204"/>
<dbReference type="GO" id="GO:0009897">
    <property type="term" value="C:external side of plasma membrane"/>
    <property type="evidence" value="ECO:0007669"/>
    <property type="project" value="TreeGrafter"/>
</dbReference>
<gene>
    <name evidence="6 7" type="primary">LOC121395204</name>
</gene>
<dbReference type="GO" id="GO:0050852">
    <property type="term" value="P:T cell receptor signaling pathway"/>
    <property type="evidence" value="ECO:0007669"/>
    <property type="project" value="TreeGrafter"/>
</dbReference>
<evidence type="ECO:0000313" key="6">
    <source>
        <dbReference type="RefSeq" id="XP_041424159.1"/>
    </source>
</evidence>
<dbReference type="RefSeq" id="XP_041424159.1">
    <property type="nucleotide sequence ID" value="XM_041568225.1"/>
</dbReference>
<feature type="chain" id="PRO_5044692380" evidence="4">
    <location>
        <begin position="23"/>
        <end position="98"/>
    </location>
</feature>
<dbReference type="InterPro" id="IPR013783">
    <property type="entry name" value="Ig-like_fold"/>
</dbReference>
<dbReference type="GO" id="GO:0001817">
    <property type="term" value="P:regulation of cytokine production"/>
    <property type="evidence" value="ECO:0007669"/>
    <property type="project" value="TreeGrafter"/>
</dbReference>
<dbReference type="OrthoDB" id="9049620at2759"/>
<protein>
    <submittedName>
        <fullName evidence="6 7">Myelin-oligodendrocyte glycoprotein-like</fullName>
    </submittedName>
</protein>